<gene>
    <name evidence="1" type="ORF">I6E12_12525</name>
</gene>
<proteinExistence type="predicted"/>
<reference evidence="1 2" key="1">
    <citation type="submission" date="2020-12" db="EMBL/GenBank/DDBJ databases">
        <title>Whole genome sequences of gut porcine anaerobes.</title>
        <authorList>
            <person name="Kubasova T."/>
            <person name="Jahodarova E."/>
            <person name="Rychlik I."/>
        </authorList>
    </citation>
    <scope>NUCLEOTIDE SEQUENCE [LARGE SCALE GENOMIC DNA]</scope>
    <source>
        <strain evidence="1 2">An925</strain>
    </source>
</reference>
<keyword evidence="2" id="KW-1185">Reference proteome</keyword>
<accession>A0ABS9CKU6</accession>
<organism evidence="1 2">
    <name type="scientific">Xylanibacter brevis</name>
    <dbReference type="NCBI Taxonomy" id="83231"/>
    <lineage>
        <taxon>Bacteria</taxon>
        <taxon>Pseudomonadati</taxon>
        <taxon>Bacteroidota</taxon>
        <taxon>Bacteroidia</taxon>
        <taxon>Bacteroidales</taxon>
        <taxon>Prevotellaceae</taxon>
        <taxon>Xylanibacter</taxon>
    </lineage>
</organism>
<name>A0ABS9CKU6_9BACT</name>
<dbReference type="RefSeq" id="WP_144007333.1">
    <property type="nucleotide sequence ID" value="NZ_JADYTN010000078.1"/>
</dbReference>
<protein>
    <recommendedName>
        <fullName evidence="3">Helix-turn-helix domain-containing protein</fullName>
    </recommendedName>
</protein>
<dbReference type="EMBL" id="JADYTN010000078">
    <property type="protein sequence ID" value="MCF2564918.1"/>
    <property type="molecule type" value="Genomic_DNA"/>
</dbReference>
<comment type="caution">
    <text evidence="1">The sequence shown here is derived from an EMBL/GenBank/DDBJ whole genome shotgun (WGS) entry which is preliminary data.</text>
</comment>
<evidence type="ECO:0000313" key="2">
    <source>
        <dbReference type="Proteomes" id="UP001200470"/>
    </source>
</evidence>
<sequence length="63" mass="7172">MSKNKTLSKKELAILLGVNKRTLNRWLKPHRNELEKLGVKPCGQIFTPGAVKYLCEVFCISLD</sequence>
<dbReference type="Proteomes" id="UP001200470">
    <property type="component" value="Unassembled WGS sequence"/>
</dbReference>
<evidence type="ECO:0008006" key="3">
    <source>
        <dbReference type="Google" id="ProtNLM"/>
    </source>
</evidence>
<evidence type="ECO:0000313" key="1">
    <source>
        <dbReference type="EMBL" id="MCF2564918.1"/>
    </source>
</evidence>